<evidence type="ECO:0000313" key="1">
    <source>
        <dbReference type="EMBL" id="SEC55022.1"/>
    </source>
</evidence>
<name>A0A1H4TEZ7_9NOCA</name>
<dbReference type="OrthoDB" id="8447184at2"/>
<sequence>MSTTPIELKTSAPRRLSVPVRTLRPPRQLSEDELTILLRIADSLIPESGENPAASKAQDYLRYLDLALAARADVFDAVVTAINDVADLHGGELHARLKRMWAEDKVTFDPLSSIVAGAYFMTPQVKALIGYPGQHRDAAGFEDAANELSTGILDPVIERGSIYVSATGE</sequence>
<protein>
    <recommendedName>
        <fullName evidence="3">Gluconate 2-dehydrogenase subunit 3</fullName>
    </recommendedName>
</protein>
<reference evidence="2" key="1">
    <citation type="submission" date="2016-10" db="EMBL/GenBank/DDBJ databases">
        <authorList>
            <person name="Varghese N."/>
            <person name="Submissions S."/>
        </authorList>
    </citation>
    <scope>NUCLEOTIDE SEQUENCE [LARGE SCALE GENOMIC DNA]</scope>
    <source>
        <strain evidence="2">DSM 44498</strain>
    </source>
</reference>
<proteinExistence type="predicted"/>
<gene>
    <name evidence="1" type="ORF">SAMN04490239_4506</name>
</gene>
<dbReference type="EMBL" id="FNSV01000005">
    <property type="protein sequence ID" value="SEC55022.1"/>
    <property type="molecule type" value="Genomic_DNA"/>
</dbReference>
<keyword evidence="2" id="KW-1185">Reference proteome</keyword>
<organism evidence="1 2">
    <name type="scientific">Rhodococcus koreensis</name>
    <dbReference type="NCBI Taxonomy" id="99653"/>
    <lineage>
        <taxon>Bacteria</taxon>
        <taxon>Bacillati</taxon>
        <taxon>Actinomycetota</taxon>
        <taxon>Actinomycetes</taxon>
        <taxon>Mycobacteriales</taxon>
        <taxon>Nocardiaceae</taxon>
        <taxon>Rhodococcus</taxon>
    </lineage>
</organism>
<dbReference type="RefSeq" id="WP_072939208.1">
    <property type="nucleotide sequence ID" value="NZ_FNSV01000005.1"/>
</dbReference>
<accession>A0A1H4TEZ7</accession>
<dbReference type="AlphaFoldDB" id="A0A1H4TEZ7"/>
<evidence type="ECO:0000313" key="2">
    <source>
        <dbReference type="Proteomes" id="UP000183561"/>
    </source>
</evidence>
<dbReference type="Proteomes" id="UP000183561">
    <property type="component" value="Unassembled WGS sequence"/>
</dbReference>
<evidence type="ECO:0008006" key="3">
    <source>
        <dbReference type="Google" id="ProtNLM"/>
    </source>
</evidence>